<proteinExistence type="predicted"/>
<evidence type="ECO:0000256" key="1">
    <source>
        <dbReference type="SAM" id="MobiDB-lite"/>
    </source>
</evidence>
<feature type="region of interest" description="Disordered" evidence="1">
    <location>
        <begin position="1"/>
        <end position="26"/>
    </location>
</feature>
<reference evidence="2" key="1">
    <citation type="submission" date="2020-04" db="EMBL/GenBank/DDBJ databases">
        <authorList>
            <person name="Zhang T."/>
        </authorList>
    </citation>
    <scope>NUCLEOTIDE SEQUENCE</scope>
    <source>
        <strain evidence="2">HKST-UBA16</strain>
    </source>
</reference>
<sequence length="130" mass="14495">MQNLNKTGSNGDNSNTQSPSSKSDSVNRKRFFIDNVARFCDKCGLEYREEDVHIVQESRFSSIVHFSCPGCKSNHIATFIKPMGMSNRVPINTDLNVDEISSFANKPAISSDDVLEIYAILGEIEVLKSF</sequence>
<evidence type="ECO:0000313" key="2">
    <source>
        <dbReference type="EMBL" id="MCA9374726.1"/>
    </source>
</evidence>
<evidence type="ECO:0000313" key="3">
    <source>
        <dbReference type="Proteomes" id="UP000748332"/>
    </source>
</evidence>
<dbReference type="Proteomes" id="UP000748332">
    <property type="component" value="Unassembled WGS sequence"/>
</dbReference>
<accession>A0A955HXA5</accession>
<name>A0A955HXA5_9BACT</name>
<feature type="compositionally biased region" description="Polar residues" evidence="1">
    <location>
        <begin position="1"/>
        <end position="24"/>
    </location>
</feature>
<comment type="caution">
    <text evidence="2">The sequence shown here is derived from an EMBL/GenBank/DDBJ whole genome shotgun (WGS) entry which is preliminary data.</text>
</comment>
<dbReference type="AlphaFoldDB" id="A0A955HXA5"/>
<dbReference type="EMBL" id="JAGQLM010000008">
    <property type="protein sequence ID" value="MCA9374726.1"/>
    <property type="molecule type" value="Genomic_DNA"/>
</dbReference>
<gene>
    <name evidence="2" type="ORF">KC622_00170</name>
</gene>
<reference evidence="2" key="2">
    <citation type="journal article" date="2021" name="Microbiome">
        <title>Successional dynamics and alternative stable states in a saline activated sludge microbial community over 9 years.</title>
        <authorList>
            <person name="Wang Y."/>
            <person name="Ye J."/>
            <person name="Ju F."/>
            <person name="Liu L."/>
            <person name="Boyd J.A."/>
            <person name="Deng Y."/>
            <person name="Parks D.H."/>
            <person name="Jiang X."/>
            <person name="Yin X."/>
            <person name="Woodcroft B.J."/>
            <person name="Tyson G.W."/>
            <person name="Hugenholtz P."/>
            <person name="Polz M.F."/>
            <person name="Zhang T."/>
        </authorList>
    </citation>
    <scope>NUCLEOTIDE SEQUENCE</scope>
    <source>
        <strain evidence="2">HKST-UBA16</strain>
    </source>
</reference>
<organism evidence="2 3">
    <name type="scientific">Candidatus Dojkabacteria bacterium</name>
    <dbReference type="NCBI Taxonomy" id="2099670"/>
    <lineage>
        <taxon>Bacteria</taxon>
        <taxon>Candidatus Dojkabacteria</taxon>
    </lineage>
</organism>
<protein>
    <submittedName>
        <fullName evidence="2">Uncharacterized protein</fullName>
    </submittedName>
</protein>